<reference evidence="2 3" key="1">
    <citation type="submission" date="2024-09" db="EMBL/GenBank/DDBJ databases">
        <title>Chromosome-scale assembly of Riccia sorocarpa.</title>
        <authorList>
            <person name="Paukszto L."/>
        </authorList>
    </citation>
    <scope>NUCLEOTIDE SEQUENCE [LARGE SCALE GENOMIC DNA]</scope>
    <source>
        <strain evidence="2">LP-2024</strain>
        <tissue evidence="2">Aerial parts of the thallus</tissue>
    </source>
</reference>
<feature type="region of interest" description="Disordered" evidence="1">
    <location>
        <begin position="256"/>
        <end position="309"/>
    </location>
</feature>
<dbReference type="Proteomes" id="UP001633002">
    <property type="component" value="Unassembled WGS sequence"/>
</dbReference>
<protein>
    <submittedName>
        <fullName evidence="2">Uncharacterized protein</fullName>
    </submittedName>
</protein>
<dbReference type="AlphaFoldDB" id="A0ABD3GH53"/>
<gene>
    <name evidence="2" type="ORF">R1sor_027313</name>
</gene>
<dbReference type="InterPro" id="IPR039495">
    <property type="entry name" value="TAF1A"/>
</dbReference>
<dbReference type="Pfam" id="PF14929">
    <property type="entry name" value="TAF1_subA"/>
    <property type="match status" value="1"/>
</dbReference>
<organism evidence="2 3">
    <name type="scientific">Riccia sorocarpa</name>
    <dbReference type="NCBI Taxonomy" id="122646"/>
    <lineage>
        <taxon>Eukaryota</taxon>
        <taxon>Viridiplantae</taxon>
        <taxon>Streptophyta</taxon>
        <taxon>Embryophyta</taxon>
        <taxon>Marchantiophyta</taxon>
        <taxon>Marchantiopsida</taxon>
        <taxon>Marchantiidae</taxon>
        <taxon>Marchantiales</taxon>
        <taxon>Ricciaceae</taxon>
        <taxon>Riccia</taxon>
    </lineage>
</organism>
<evidence type="ECO:0000256" key="1">
    <source>
        <dbReference type="SAM" id="MobiDB-lite"/>
    </source>
</evidence>
<keyword evidence="3" id="KW-1185">Reference proteome</keyword>
<name>A0ABD3GH53_9MARC</name>
<sequence>MEYRESVTALTVWQEETVAGVEVVKAAQTEMASAEVEDDLAETAAAITEAENLEVSTRVQSSAVTLKAKRLACAKIEHAHLHKKKYKGFKRKREQYGIDSDTSNLHSFHRSKLRLLLKSLMEQRRWTEACGVIAVLLNIPFDFHKDRDGLPGCRADYWAGMMISKRLEDSQAGTMRCRRMFRLLNRLQPNETCRGEIQLESALFLINQGDREAAYNELRPIADDPLFRDDPVVQLCHGLNSHRLWYEAAVEENAKVDVKESRSASADRSSSPQEVMGETEAPEPSVNNSEGTGRALQWGSPEGSLVSSDSYRHRGAAELEPYLPLEHEASIWQASQRSIYEETNNQGFVEQDEQVWSNSVVPVSPDLDPRLFPIRVVPDRLNQHYEIVMNDARTRDLHATAVNHLRQALECAPDMLPALLPLVQLLLSVHDIKGAVREIDRCAHALTNHFTPPSIKALLLESLKYKDDSMLEDCYQRVLKSNPFSTWALMGLVKLNSSGKTRLDCLLDCIVLHLDATSGSLEVWRKLSSRLLEVAKTSSIVAEAAAKLENAHQEEEEQASVADRGYLLQLLSSPRHQFWLKKHFGAEVIQKHQQKLSGGRWLIAYKASCAAHIYGPHFSIVERVCRYLERKGEDDLLKFIRRHRQKSLKLFEEQYTAG</sequence>
<evidence type="ECO:0000313" key="3">
    <source>
        <dbReference type="Proteomes" id="UP001633002"/>
    </source>
</evidence>
<dbReference type="PANTHER" id="PTHR36720:SF1">
    <property type="entry name" value="TAF RNA POLYMERASE I SUBUNIT A"/>
    <property type="match status" value="1"/>
</dbReference>
<proteinExistence type="predicted"/>
<comment type="caution">
    <text evidence="2">The sequence shown here is derived from an EMBL/GenBank/DDBJ whole genome shotgun (WGS) entry which is preliminary data.</text>
</comment>
<dbReference type="EMBL" id="JBJQOH010000008">
    <property type="protein sequence ID" value="KAL3677365.1"/>
    <property type="molecule type" value="Genomic_DNA"/>
</dbReference>
<accession>A0ABD3GH53</accession>
<dbReference type="PANTHER" id="PTHR36720">
    <property type="entry name" value="TAF RNA POLYMERASE I SUBUNIT A"/>
    <property type="match status" value="1"/>
</dbReference>
<evidence type="ECO:0000313" key="2">
    <source>
        <dbReference type="EMBL" id="KAL3677365.1"/>
    </source>
</evidence>